<dbReference type="PANTHER" id="PTHR35596:SF1">
    <property type="entry name" value="MICROBIAL-TYPE PARG CATALYTIC DOMAIN-CONTAINING PROTEIN"/>
    <property type="match status" value="1"/>
</dbReference>
<dbReference type="PATRIC" id="fig|70996.4.peg.1881"/>
<dbReference type="SUPFAM" id="SSF52949">
    <property type="entry name" value="Macro domain-like"/>
    <property type="match status" value="1"/>
</dbReference>
<organism evidence="2 3">
    <name type="scientific">Herpetosiphon geysericola</name>
    <dbReference type="NCBI Taxonomy" id="70996"/>
    <lineage>
        <taxon>Bacteria</taxon>
        <taxon>Bacillati</taxon>
        <taxon>Chloroflexota</taxon>
        <taxon>Chloroflexia</taxon>
        <taxon>Herpetosiphonales</taxon>
        <taxon>Herpetosiphonaceae</taxon>
        <taxon>Herpetosiphon</taxon>
    </lineage>
</organism>
<evidence type="ECO:0000313" key="3">
    <source>
        <dbReference type="Proteomes" id="UP000050277"/>
    </source>
</evidence>
<comment type="caution">
    <text evidence="2">The sequence shown here is derived from an EMBL/GenBank/DDBJ whole genome shotgun (WGS) entry which is preliminary data.</text>
</comment>
<dbReference type="EMBL" id="LGKP01000017">
    <property type="protein sequence ID" value="KPL88108.1"/>
    <property type="molecule type" value="Genomic_DNA"/>
</dbReference>
<dbReference type="STRING" id="70996.SE18_10300"/>
<dbReference type="OrthoDB" id="9806181at2"/>
<dbReference type="PANTHER" id="PTHR35596">
    <property type="entry name" value="DUF2263 DOMAIN-CONTAINING PROTEIN"/>
    <property type="match status" value="1"/>
</dbReference>
<protein>
    <recommendedName>
        <fullName evidence="1">Microbial-type PARG catalytic domain-containing protein</fullName>
    </recommendedName>
</protein>
<dbReference type="Pfam" id="PF10021">
    <property type="entry name" value="PARG_cat_microb"/>
    <property type="match status" value="1"/>
</dbReference>
<evidence type="ECO:0000259" key="1">
    <source>
        <dbReference type="Pfam" id="PF10021"/>
    </source>
</evidence>
<dbReference type="NCBIfam" id="TIGR02452">
    <property type="entry name" value="TIGR02452 family protein"/>
    <property type="match status" value="1"/>
</dbReference>
<feature type="domain" description="Microbial-type PARG catalytic" evidence="1">
    <location>
        <begin position="10"/>
        <end position="152"/>
    </location>
</feature>
<dbReference type="InterPro" id="IPR012664">
    <property type="entry name" value="CHP02452"/>
</dbReference>
<reference evidence="2 3" key="1">
    <citation type="submission" date="2015-07" db="EMBL/GenBank/DDBJ databases">
        <title>Whole genome sequence of Herpetosiphon geysericola DSM 7119.</title>
        <authorList>
            <person name="Hemp J."/>
            <person name="Ward L.M."/>
            <person name="Pace L.A."/>
            <person name="Fischer W.W."/>
        </authorList>
    </citation>
    <scope>NUCLEOTIDE SEQUENCE [LARGE SCALE GENOMIC DNA]</scope>
    <source>
        <strain evidence="2 3">DSM 7119</strain>
    </source>
</reference>
<keyword evidence="3" id="KW-1185">Reference proteome</keyword>
<evidence type="ECO:0000313" key="2">
    <source>
        <dbReference type="EMBL" id="KPL88108.1"/>
    </source>
</evidence>
<dbReference type="Proteomes" id="UP000050277">
    <property type="component" value="Unassembled WGS sequence"/>
</dbReference>
<dbReference type="InterPro" id="IPR043472">
    <property type="entry name" value="Macro_dom-like"/>
</dbReference>
<gene>
    <name evidence="2" type="ORF">SE18_10300</name>
</gene>
<dbReference type="InterPro" id="IPR019261">
    <property type="entry name" value="PARG_cat_microbial"/>
</dbReference>
<sequence>MKREERKSIAQRTLACLSAGGYVNQADQWVSIATAQAAAEHASSIIWPDTALAASRSASQQPSIKVYAATTLEAAQRAAQAGQRVGILNFASAKNPGGGFLGGSQAQEESIARSSGLYPCLTKCSEFYRYHKQQNDLLYSDALIWSPQVPVVCDDAGNWLDQPYLVDVITMAAVNAGAIRQNHTGQSNAVEPAMRQRMQRLLAFCATQPIECLILGAWGCGVFGNDPALIARLFKEGIGQQPWPFEQIEFAIYDPSPRQTNVGLFAEILQN</sequence>
<proteinExistence type="predicted"/>
<name>A0A0P6Y882_9CHLR</name>
<dbReference type="RefSeq" id="WP_054534368.1">
    <property type="nucleotide sequence ID" value="NZ_LGKP01000017.1"/>
</dbReference>
<accession>A0A0P6Y882</accession>
<dbReference type="PIRSF" id="PIRSF014899">
    <property type="entry name" value="UCP014899"/>
    <property type="match status" value="1"/>
</dbReference>
<dbReference type="Gene3D" id="3.40.220.10">
    <property type="entry name" value="Leucine Aminopeptidase, subunit E, domain 1"/>
    <property type="match status" value="1"/>
</dbReference>
<dbReference type="AlphaFoldDB" id="A0A0P6Y882"/>